<proteinExistence type="predicted"/>
<dbReference type="Proteomes" id="UP001497457">
    <property type="component" value="Chromosome 19rd"/>
</dbReference>
<name>A0ABC8ZE10_9POAL</name>
<evidence type="ECO:0000313" key="1">
    <source>
        <dbReference type="EMBL" id="CAL4959333.1"/>
    </source>
</evidence>
<dbReference type="AlphaFoldDB" id="A0ABC8ZE10"/>
<keyword evidence="3" id="KW-1185">Reference proteome</keyword>
<dbReference type="EMBL" id="OZ075129">
    <property type="protein sequence ID" value="CAL4959333.1"/>
    <property type="molecule type" value="Genomic_DNA"/>
</dbReference>
<evidence type="ECO:0000313" key="2">
    <source>
        <dbReference type="EMBL" id="CAL4972029.1"/>
    </source>
</evidence>
<dbReference type="EMBL" id="OZ075130">
    <property type="protein sequence ID" value="CAL4972029.1"/>
    <property type="molecule type" value="Genomic_DNA"/>
</dbReference>
<evidence type="ECO:0000313" key="3">
    <source>
        <dbReference type="Proteomes" id="UP001497457"/>
    </source>
</evidence>
<protein>
    <recommendedName>
        <fullName evidence="4">Proteasome assembly chaperone 3</fullName>
    </recommendedName>
</protein>
<accession>A0ABC8ZE10</accession>
<reference evidence="1 3" key="2">
    <citation type="submission" date="2024-10" db="EMBL/GenBank/DDBJ databases">
        <authorList>
            <person name="Ryan C."/>
        </authorList>
    </citation>
    <scope>NUCLEOTIDE SEQUENCE [LARGE SCALE GENOMIC DNA]</scope>
</reference>
<reference evidence="3" key="1">
    <citation type="submission" date="2024-06" db="EMBL/GenBank/DDBJ databases">
        <authorList>
            <person name="Ryan C."/>
        </authorList>
    </citation>
    <scope>NUCLEOTIDE SEQUENCE [LARGE SCALE GENOMIC DNA]</scope>
</reference>
<sequence length="259" mass="28234">MASPSSPASASAHPPGSMESAYHDLFRDVCPCVVLVQQVGRIDYFCIGSVIQSEDNSTFILTQSSILDSFTSPTSLTVCFSDGHKQPASLVLRHDLLCILRTSFHPRCKALQLFEGQIKHSFAAAVAPDSSSSIYKILGSIVQKSAATSDGDEPGRRLQTYDQSFIFVCQYDDCCPNMQSRLISGPTFNMESKALGVVIGDWEHKHWPGGEDGKTINLEDYIKQGFDLKLCLTASHLEGLLGSMLGDPDWRKALKALGP</sequence>
<organism evidence="1 3">
    <name type="scientific">Urochloa decumbens</name>
    <dbReference type="NCBI Taxonomy" id="240449"/>
    <lineage>
        <taxon>Eukaryota</taxon>
        <taxon>Viridiplantae</taxon>
        <taxon>Streptophyta</taxon>
        <taxon>Embryophyta</taxon>
        <taxon>Tracheophyta</taxon>
        <taxon>Spermatophyta</taxon>
        <taxon>Magnoliopsida</taxon>
        <taxon>Liliopsida</taxon>
        <taxon>Poales</taxon>
        <taxon>Poaceae</taxon>
        <taxon>PACMAD clade</taxon>
        <taxon>Panicoideae</taxon>
        <taxon>Panicodae</taxon>
        <taxon>Paniceae</taxon>
        <taxon>Melinidinae</taxon>
        <taxon>Urochloa</taxon>
    </lineage>
</organism>
<evidence type="ECO:0008006" key="4">
    <source>
        <dbReference type="Google" id="ProtNLM"/>
    </source>
</evidence>
<gene>
    <name evidence="1" type="ORF">URODEC1_LOCUS43717</name>
    <name evidence="2" type="ORF">URODEC1_LOCUS51012</name>
</gene>
<dbReference type="Proteomes" id="UP001497457">
    <property type="component" value="Chromosome 20rd"/>
</dbReference>